<keyword evidence="3" id="KW-1185">Reference proteome</keyword>
<name>A0ABT9NU83_9ACTN</name>
<dbReference type="RefSeq" id="WP_068123037.1">
    <property type="nucleotide sequence ID" value="NZ_CCXJ01000620.1"/>
</dbReference>
<keyword evidence="1" id="KW-1133">Transmembrane helix</keyword>
<evidence type="ECO:0000313" key="2">
    <source>
        <dbReference type="EMBL" id="MDP9823832.1"/>
    </source>
</evidence>
<dbReference type="Proteomes" id="UP001240447">
    <property type="component" value="Unassembled WGS sequence"/>
</dbReference>
<dbReference type="Pfam" id="PF10739">
    <property type="entry name" value="DUF2550"/>
    <property type="match status" value="1"/>
</dbReference>
<gene>
    <name evidence="2" type="ORF">J2S59_003641</name>
</gene>
<evidence type="ECO:0000313" key="3">
    <source>
        <dbReference type="Proteomes" id="UP001240447"/>
    </source>
</evidence>
<accession>A0ABT9NU83</accession>
<proteinExistence type="predicted"/>
<evidence type="ECO:0000256" key="1">
    <source>
        <dbReference type="SAM" id="Phobius"/>
    </source>
</evidence>
<sequence>MPWWQLLLDIVGAALVLLVLYGLTLIVRRRVLSRNGGTFELSVRVRTDRPGRGWVLGLGRYDRDVLQWFRIFSISPRPRRVFARTELDYIGRRAPEGAETYSLYTDHVVVTCETPTGVQELAMSREALTGFQAWTEAAPPGQLRRG</sequence>
<keyword evidence="1" id="KW-0472">Membrane</keyword>
<dbReference type="EMBL" id="JAUSQM010000001">
    <property type="protein sequence ID" value="MDP9823832.1"/>
    <property type="molecule type" value="Genomic_DNA"/>
</dbReference>
<reference evidence="2 3" key="1">
    <citation type="submission" date="2023-07" db="EMBL/GenBank/DDBJ databases">
        <title>Sequencing the genomes of 1000 actinobacteria strains.</title>
        <authorList>
            <person name="Klenk H.-P."/>
        </authorList>
    </citation>
    <scope>NUCLEOTIDE SEQUENCE [LARGE SCALE GENOMIC DNA]</scope>
    <source>
        <strain evidence="2 3">GD13</strain>
    </source>
</reference>
<organism evidence="2 3">
    <name type="scientific">Nocardioides massiliensis</name>
    <dbReference type="NCBI Taxonomy" id="1325935"/>
    <lineage>
        <taxon>Bacteria</taxon>
        <taxon>Bacillati</taxon>
        <taxon>Actinomycetota</taxon>
        <taxon>Actinomycetes</taxon>
        <taxon>Propionibacteriales</taxon>
        <taxon>Nocardioidaceae</taxon>
        <taxon>Nocardioides</taxon>
    </lineage>
</organism>
<protein>
    <recommendedName>
        <fullName evidence="4">DUF2550 family protein</fullName>
    </recommendedName>
</protein>
<keyword evidence="1" id="KW-0812">Transmembrane</keyword>
<feature type="transmembrane region" description="Helical" evidence="1">
    <location>
        <begin position="6"/>
        <end position="27"/>
    </location>
</feature>
<evidence type="ECO:0008006" key="4">
    <source>
        <dbReference type="Google" id="ProtNLM"/>
    </source>
</evidence>
<dbReference type="InterPro" id="IPR019675">
    <property type="entry name" value="DUF2550"/>
</dbReference>
<comment type="caution">
    <text evidence="2">The sequence shown here is derived from an EMBL/GenBank/DDBJ whole genome shotgun (WGS) entry which is preliminary data.</text>
</comment>